<evidence type="ECO:0000313" key="2">
    <source>
        <dbReference type="EMBL" id="KAG5175962.1"/>
    </source>
</evidence>
<keyword evidence="1" id="KW-0472">Membrane</keyword>
<protein>
    <submittedName>
        <fullName evidence="2">Uncharacterized protein</fullName>
    </submittedName>
</protein>
<organism evidence="2 3">
    <name type="scientific">Tribonema minus</name>
    <dbReference type="NCBI Taxonomy" id="303371"/>
    <lineage>
        <taxon>Eukaryota</taxon>
        <taxon>Sar</taxon>
        <taxon>Stramenopiles</taxon>
        <taxon>Ochrophyta</taxon>
        <taxon>PX clade</taxon>
        <taxon>Xanthophyceae</taxon>
        <taxon>Tribonematales</taxon>
        <taxon>Tribonemataceae</taxon>
        <taxon>Tribonema</taxon>
    </lineage>
</organism>
<dbReference type="AlphaFoldDB" id="A0A836C8E6"/>
<comment type="caution">
    <text evidence="2">The sequence shown here is derived from an EMBL/GenBank/DDBJ whole genome shotgun (WGS) entry which is preliminary data.</text>
</comment>
<keyword evidence="3" id="KW-1185">Reference proteome</keyword>
<reference evidence="2" key="1">
    <citation type="submission" date="2021-02" db="EMBL/GenBank/DDBJ databases">
        <title>First Annotated Genome of the Yellow-green Alga Tribonema minus.</title>
        <authorList>
            <person name="Mahan K.M."/>
        </authorList>
    </citation>
    <scope>NUCLEOTIDE SEQUENCE</scope>
    <source>
        <strain evidence="2">UTEX B ZZ1240</strain>
    </source>
</reference>
<name>A0A836C8E6_9STRA</name>
<keyword evidence="1" id="KW-1133">Transmembrane helix</keyword>
<evidence type="ECO:0000313" key="3">
    <source>
        <dbReference type="Proteomes" id="UP000664859"/>
    </source>
</evidence>
<feature type="transmembrane region" description="Helical" evidence="1">
    <location>
        <begin position="48"/>
        <end position="66"/>
    </location>
</feature>
<proteinExistence type="predicted"/>
<evidence type="ECO:0000256" key="1">
    <source>
        <dbReference type="SAM" id="Phobius"/>
    </source>
</evidence>
<accession>A0A836C8E6</accession>
<dbReference type="EMBL" id="JAFCMP010000543">
    <property type="protein sequence ID" value="KAG5175962.1"/>
    <property type="molecule type" value="Genomic_DNA"/>
</dbReference>
<keyword evidence="1" id="KW-0812">Transmembrane</keyword>
<gene>
    <name evidence="2" type="ORF">JKP88DRAFT_265626</name>
</gene>
<sequence length="107" mass="11270">MARFHKSTRGEALKRENCKRESVSLVRYALLVIVSDPPCRMLFPSAPLLSHAVAICAAAGFGFPFYGGFGGFPWYGGFGGYGGYGGYPWGGFGSFSGVGGSSFSSGY</sequence>
<dbReference type="Proteomes" id="UP000664859">
    <property type="component" value="Unassembled WGS sequence"/>
</dbReference>